<feature type="compositionally biased region" description="Polar residues" evidence="1">
    <location>
        <begin position="54"/>
        <end position="64"/>
    </location>
</feature>
<feature type="compositionally biased region" description="Pro residues" evidence="1">
    <location>
        <begin position="24"/>
        <end position="38"/>
    </location>
</feature>
<evidence type="ECO:0000313" key="3">
    <source>
        <dbReference type="Proteomes" id="UP000559027"/>
    </source>
</evidence>
<evidence type="ECO:0000256" key="1">
    <source>
        <dbReference type="SAM" id="MobiDB-lite"/>
    </source>
</evidence>
<reference evidence="2 3" key="1">
    <citation type="journal article" date="2020" name="ISME J.">
        <title>Uncovering the hidden diversity of litter-decomposition mechanisms in mushroom-forming fungi.</title>
        <authorList>
            <person name="Floudas D."/>
            <person name="Bentzer J."/>
            <person name="Ahren D."/>
            <person name="Johansson T."/>
            <person name="Persson P."/>
            <person name="Tunlid A."/>
        </authorList>
    </citation>
    <scope>NUCLEOTIDE SEQUENCE [LARGE SCALE GENOMIC DNA]</scope>
    <source>
        <strain evidence="2 3">CBS 146.42</strain>
    </source>
</reference>
<gene>
    <name evidence="2" type="ORF">D9756_005007</name>
</gene>
<feature type="compositionally biased region" description="Polar residues" evidence="1">
    <location>
        <begin position="88"/>
        <end position="100"/>
    </location>
</feature>
<feature type="region of interest" description="Disordered" evidence="1">
    <location>
        <begin position="1"/>
        <end position="120"/>
    </location>
</feature>
<feature type="compositionally biased region" description="Basic and acidic residues" evidence="1">
    <location>
        <begin position="102"/>
        <end position="120"/>
    </location>
</feature>
<dbReference type="AlphaFoldDB" id="A0A8H5GA03"/>
<evidence type="ECO:0000313" key="2">
    <source>
        <dbReference type="EMBL" id="KAF5361051.1"/>
    </source>
</evidence>
<feature type="region of interest" description="Disordered" evidence="1">
    <location>
        <begin position="135"/>
        <end position="158"/>
    </location>
</feature>
<dbReference type="EMBL" id="JAACJO010000003">
    <property type="protein sequence ID" value="KAF5361051.1"/>
    <property type="molecule type" value="Genomic_DNA"/>
</dbReference>
<protein>
    <submittedName>
        <fullName evidence="2">Uncharacterized protein</fullName>
    </submittedName>
</protein>
<feature type="compositionally biased region" description="Basic and acidic residues" evidence="1">
    <location>
        <begin position="140"/>
        <end position="158"/>
    </location>
</feature>
<keyword evidence="3" id="KW-1185">Reference proteome</keyword>
<dbReference type="Proteomes" id="UP000559027">
    <property type="component" value="Unassembled WGS sequence"/>
</dbReference>
<dbReference type="OrthoDB" id="3361009at2759"/>
<proteinExistence type="predicted"/>
<name>A0A8H5GA03_9AGAR</name>
<sequence length="158" mass="16772">MNTATAVNSIMSSNNNEARYESARPPPDQTGLPPPIPLPSSFAPPTMVDDLPQQGATQPGNGQTVRAHGDHELGGDRTGYPSRDVQPVPTSASGPTSTGQDRIMDSPPRDSGESFKKVPFKEQVIGVAQKTRGTLLGKPGLKEHGQKILEGEITHEEP</sequence>
<accession>A0A8H5GA03</accession>
<feature type="compositionally biased region" description="Polar residues" evidence="1">
    <location>
        <begin position="1"/>
        <end position="17"/>
    </location>
</feature>
<organism evidence="2 3">
    <name type="scientific">Leucocoprinus leucothites</name>
    <dbReference type="NCBI Taxonomy" id="201217"/>
    <lineage>
        <taxon>Eukaryota</taxon>
        <taxon>Fungi</taxon>
        <taxon>Dikarya</taxon>
        <taxon>Basidiomycota</taxon>
        <taxon>Agaricomycotina</taxon>
        <taxon>Agaricomycetes</taxon>
        <taxon>Agaricomycetidae</taxon>
        <taxon>Agaricales</taxon>
        <taxon>Agaricineae</taxon>
        <taxon>Agaricaceae</taxon>
        <taxon>Leucocoprinus</taxon>
    </lineage>
</organism>
<comment type="caution">
    <text evidence="2">The sequence shown here is derived from an EMBL/GenBank/DDBJ whole genome shotgun (WGS) entry which is preliminary data.</text>
</comment>